<reference evidence="2" key="1">
    <citation type="submission" date="2016-11" db="EMBL/GenBank/DDBJ databases">
        <authorList>
            <person name="Varghese N."/>
            <person name="Submissions S."/>
        </authorList>
    </citation>
    <scope>NUCLEOTIDE SEQUENCE [LARGE SCALE GENOMIC DNA]</scope>
    <source>
        <strain evidence="2">DSM 17539</strain>
    </source>
</reference>
<sequence>MKYFFLLVSLVTTTGCLGQGISGSELLAKAIEYHDPNDHWQSFKSEFTVTLESPKGDKRISRINIDRPASSFKLTTNKAGKTTEQMVIGDKCLLKVDGTDITSEQDMASHDISCERAKKMRDYYTYLYGLPMKLRDPGTLIDPNVETKTIRDKEYLTLKVTYTEDVGRDTWYFYFDPNSYAMKAYQFFHDETKNDGEYIVLTGEEIINDVKMPKNRAWYYNRNDQYLGTDILSK</sequence>
<evidence type="ECO:0000313" key="2">
    <source>
        <dbReference type="Proteomes" id="UP000184406"/>
    </source>
</evidence>
<dbReference type="Pfam" id="PF20113">
    <property type="entry name" value="DUF6503"/>
    <property type="match status" value="1"/>
</dbReference>
<organism evidence="1 2">
    <name type="scientific">Arenibacter palladensis</name>
    <dbReference type="NCBI Taxonomy" id="237373"/>
    <lineage>
        <taxon>Bacteria</taxon>
        <taxon>Pseudomonadati</taxon>
        <taxon>Bacteroidota</taxon>
        <taxon>Flavobacteriia</taxon>
        <taxon>Flavobacteriales</taxon>
        <taxon>Flavobacteriaceae</taxon>
        <taxon>Arenibacter</taxon>
    </lineage>
</organism>
<proteinExistence type="predicted"/>
<gene>
    <name evidence="1" type="ORF">SAMN03080594_101285</name>
</gene>
<protein>
    <submittedName>
        <fullName evidence="1">Uncharacterized protein</fullName>
    </submittedName>
</protein>
<dbReference type="Proteomes" id="UP000184406">
    <property type="component" value="Unassembled WGS sequence"/>
</dbReference>
<dbReference type="AlphaFoldDB" id="A0A1M4TKT0"/>
<accession>A0A1M4TKT0</accession>
<evidence type="ECO:0000313" key="1">
    <source>
        <dbReference type="EMBL" id="SHE45005.1"/>
    </source>
</evidence>
<dbReference type="RefSeq" id="WP_072859958.1">
    <property type="nucleotide sequence ID" value="NZ_FQUX01000001.1"/>
</dbReference>
<dbReference type="EMBL" id="FQUX01000001">
    <property type="protein sequence ID" value="SHE45005.1"/>
    <property type="molecule type" value="Genomic_DNA"/>
</dbReference>
<dbReference type="InterPro" id="IPR045444">
    <property type="entry name" value="DUF6503"/>
</dbReference>
<dbReference type="PROSITE" id="PS51257">
    <property type="entry name" value="PROKAR_LIPOPROTEIN"/>
    <property type="match status" value="1"/>
</dbReference>
<dbReference type="OrthoDB" id="1489248at2"/>
<keyword evidence="2" id="KW-1185">Reference proteome</keyword>
<name>A0A1M4TKT0_9FLAO</name>